<accession>A0ABS4GVG6</accession>
<dbReference type="Proteomes" id="UP001519343">
    <property type="component" value="Unassembled WGS sequence"/>
</dbReference>
<reference evidence="1 2" key="1">
    <citation type="submission" date="2021-03" db="EMBL/GenBank/DDBJ databases">
        <title>Genomic Encyclopedia of Type Strains, Phase IV (KMG-IV): sequencing the most valuable type-strain genomes for metagenomic binning, comparative biology and taxonomic classification.</title>
        <authorList>
            <person name="Goeker M."/>
        </authorList>
    </citation>
    <scope>NUCLEOTIDE SEQUENCE [LARGE SCALE GENOMIC DNA]</scope>
    <source>
        <strain evidence="1 2">DSM 24738</strain>
    </source>
</reference>
<protein>
    <submittedName>
        <fullName evidence="1">Uncharacterized protein</fullName>
    </submittedName>
</protein>
<organism evidence="1 2">
    <name type="scientific">Ammoniphilus resinae</name>
    <dbReference type="NCBI Taxonomy" id="861532"/>
    <lineage>
        <taxon>Bacteria</taxon>
        <taxon>Bacillati</taxon>
        <taxon>Bacillota</taxon>
        <taxon>Bacilli</taxon>
        <taxon>Bacillales</taxon>
        <taxon>Paenibacillaceae</taxon>
        <taxon>Aneurinibacillus group</taxon>
        <taxon>Ammoniphilus</taxon>
    </lineage>
</organism>
<dbReference type="EMBL" id="JAGGKT010000018">
    <property type="protein sequence ID" value="MBP1934265.1"/>
    <property type="molecule type" value="Genomic_DNA"/>
</dbReference>
<name>A0ABS4GVG6_9BACL</name>
<comment type="caution">
    <text evidence="1">The sequence shown here is derived from an EMBL/GenBank/DDBJ whole genome shotgun (WGS) entry which is preliminary data.</text>
</comment>
<gene>
    <name evidence="1" type="ORF">J2Z37_004284</name>
</gene>
<sequence length="36" mass="4263">MIYIQLENRENWSNNVGSFSFKRIRKVKNKEGSSTT</sequence>
<proteinExistence type="predicted"/>
<evidence type="ECO:0000313" key="1">
    <source>
        <dbReference type="EMBL" id="MBP1934265.1"/>
    </source>
</evidence>
<keyword evidence="2" id="KW-1185">Reference proteome</keyword>
<evidence type="ECO:0000313" key="2">
    <source>
        <dbReference type="Proteomes" id="UP001519343"/>
    </source>
</evidence>